<organism evidence="2 3">
    <name type="scientific">Aquilegia coerulea</name>
    <name type="common">Rocky mountain columbine</name>
    <dbReference type="NCBI Taxonomy" id="218851"/>
    <lineage>
        <taxon>Eukaryota</taxon>
        <taxon>Viridiplantae</taxon>
        <taxon>Streptophyta</taxon>
        <taxon>Embryophyta</taxon>
        <taxon>Tracheophyta</taxon>
        <taxon>Spermatophyta</taxon>
        <taxon>Magnoliopsida</taxon>
        <taxon>Ranunculales</taxon>
        <taxon>Ranunculaceae</taxon>
        <taxon>Thalictroideae</taxon>
        <taxon>Aquilegia</taxon>
    </lineage>
</organism>
<accession>A0A2G5EDE6</accession>
<dbReference type="AlphaFoldDB" id="A0A2G5EDE6"/>
<sequence length="157" mass="17058">MVRRWGTQHRLEVNSRRTHEKCLAVSSPGNNQLAKSVLLVEQTMGTSFTANGLEEDLGISAANMFSMKEIPAYTVGAETDAPSDIAEGEDDGSDGSFELMDIGDTDGNIHIDDTDFNEDQSFNKRNGKRKSRAKTGASPFASLEEYGHLLKEAVDGS</sequence>
<gene>
    <name evidence="2" type="ORF">AQUCO_00900371v1</name>
</gene>
<dbReference type="EMBL" id="KZ305026">
    <property type="protein sequence ID" value="PIA53740.1"/>
    <property type="molecule type" value="Genomic_DNA"/>
</dbReference>
<evidence type="ECO:0000313" key="3">
    <source>
        <dbReference type="Proteomes" id="UP000230069"/>
    </source>
</evidence>
<name>A0A2G5EDE6_AQUCA</name>
<dbReference type="InParanoid" id="A0A2G5EDE6"/>
<evidence type="ECO:0000256" key="1">
    <source>
        <dbReference type="SAM" id="MobiDB-lite"/>
    </source>
</evidence>
<evidence type="ECO:0000313" key="2">
    <source>
        <dbReference type="EMBL" id="PIA53740.1"/>
    </source>
</evidence>
<keyword evidence="3" id="KW-1185">Reference proteome</keyword>
<protein>
    <submittedName>
        <fullName evidence="2">Uncharacterized protein</fullName>
    </submittedName>
</protein>
<feature type="region of interest" description="Disordered" evidence="1">
    <location>
        <begin position="78"/>
        <end position="138"/>
    </location>
</feature>
<dbReference type="Proteomes" id="UP000230069">
    <property type="component" value="Unassembled WGS sequence"/>
</dbReference>
<proteinExistence type="predicted"/>
<reference evidence="2 3" key="1">
    <citation type="submission" date="2017-09" db="EMBL/GenBank/DDBJ databases">
        <title>WGS assembly of Aquilegia coerulea Goldsmith.</title>
        <authorList>
            <person name="Hodges S."/>
            <person name="Kramer E."/>
            <person name="Nordborg M."/>
            <person name="Tomkins J."/>
            <person name="Borevitz J."/>
            <person name="Derieg N."/>
            <person name="Yan J."/>
            <person name="Mihaltcheva S."/>
            <person name="Hayes R.D."/>
            <person name="Rokhsar D."/>
        </authorList>
    </citation>
    <scope>NUCLEOTIDE SEQUENCE [LARGE SCALE GENOMIC DNA]</scope>
    <source>
        <strain evidence="3">cv. Goldsmith</strain>
    </source>
</reference>